<dbReference type="PANTHER" id="PTHR23014:SF1">
    <property type="entry name" value="DUF38 DOMAIN-CONTAINING PROTEIN-RELATED"/>
    <property type="match status" value="1"/>
</dbReference>
<dbReference type="CDD" id="cd09917">
    <property type="entry name" value="F-box_SF"/>
    <property type="match status" value="1"/>
</dbReference>
<evidence type="ECO:0000259" key="1">
    <source>
        <dbReference type="PROSITE" id="PS50181"/>
    </source>
</evidence>
<dbReference type="AlphaFoldDB" id="A0A2G5T9W2"/>
<feature type="domain" description="F-box" evidence="1">
    <location>
        <begin position="1"/>
        <end position="46"/>
    </location>
</feature>
<proteinExistence type="predicted"/>
<name>A0A2G5T9W2_9PELO</name>
<dbReference type="OrthoDB" id="435188at2759"/>
<dbReference type="SUPFAM" id="SSF81383">
    <property type="entry name" value="F-box domain"/>
    <property type="match status" value="1"/>
</dbReference>
<reference evidence="3" key="1">
    <citation type="submission" date="2017-10" db="EMBL/GenBank/DDBJ databases">
        <title>Rapid genome shrinkage in a self-fertile nematode reveals novel sperm competition proteins.</title>
        <authorList>
            <person name="Yin D."/>
            <person name="Schwarz E.M."/>
            <person name="Thomas C.G."/>
            <person name="Felde R.L."/>
            <person name="Korf I.F."/>
            <person name="Cutter A.D."/>
            <person name="Schartner C.M."/>
            <person name="Ralston E.J."/>
            <person name="Meyer B.J."/>
            <person name="Haag E.S."/>
        </authorList>
    </citation>
    <scope>NUCLEOTIDE SEQUENCE [LARGE SCALE GENOMIC DNA]</scope>
    <source>
        <strain evidence="3">JU1422</strain>
    </source>
</reference>
<keyword evidence="3" id="KW-1185">Reference proteome</keyword>
<gene>
    <name evidence="2" type="primary">Cnig_chr_V.g17414</name>
    <name evidence="2" type="ORF">B9Z55_017414</name>
</gene>
<dbReference type="InterPro" id="IPR001810">
    <property type="entry name" value="F-box_dom"/>
</dbReference>
<dbReference type="SMART" id="SM00256">
    <property type="entry name" value="FBOX"/>
    <property type="match status" value="1"/>
</dbReference>
<dbReference type="Proteomes" id="UP000230233">
    <property type="component" value="Chromosome V"/>
</dbReference>
<dbReference type="EMBL" id="PDUG01000005">
    <property type="protein sequence ID" value="PIC23871.1"/>
    <property type="molecule type" value="Genomic_DNA"/>
</dbReference>
<dbReference type="Pfam" id="PF00646">
    <property type="entry name" value="F-box"/>
    <property type="match status" value="1"/>
</dbReference>
<evidence type="ECO:0000313" key="2">
    <source>
        <dbReference type="EMBL" id="PIC23871.1"/>
    </source>
</evidence>
<sequence length="296" mass="34733">MDLLPNRVLLTIFENCDFKDVLELRKVCRRFRNFIDDPENLKFSPDAKFCGIDLTVNENQKIDLSFHSEEDGSILMKNDSLDSAMRDLEKVLRFQQSKLTYFTLNINFPQKSFTLVFSGSTNIKTESVRFLGCNQNQIMSFLSHLDPNYLRKVYTSSDFKLEMSKIVETIQWKSADELYWRPQEISVSLDHLGHFSRLKVCFKTLSATDLDFLKNIYTKSSKFLEFDAYSKEFSDFEHLETLWGPPKIQSDGNCWFFKCSNRKNVLRIQCNFCELNFIKFFVFEKSDIPTGTVLLL</sequence>
<dbReference type="InterPro" id="IPR036047">
    <property type="entry name" value="F-box-like_dom_sf"/>
</dbReference>
<dbReference type="PROSITE" id="PS50181">
    <property type="entry name" value="FBOX"/>
    <property type="match status" value="1"/>
</dbReference>
<accession>A0A2G5T9W2</accession>
<evidence type="ECO:0000313" key="3">
    <source>
        <dbReference type="Proteomes" id="UP000230233"/>
    </source>
</evidence>
<dbReference type="PANTHER" id="PTHR23014">
    <property type="entry name" value="F-BOX A PROTEIN"/>
    <property type="match status" value="1"/>
</dbReference>
<comment type="caution">
    <text evidence="2">The sequence shown here is derived from an EMBL/GenBank/DDBJ whole genome shotgun (WGS) entry which is preliminary data.</text>
</comment>
<dbReference type="Pfam" id="PF01827">
    <property type="entry name" value="FTH"/>
    <property type="match status" value="1"/>
</dbReference>
<dbReference type="Gene3D" id="1.20.1280.50">
    <property type="match status" value="1"/>
</dbReference>
<dbReference type="InterPro" id="IPR002900">
    <property type="entry name" value="DUF38/FTH_CAE_spp"/>
</dbReference>
<protein>
    <recommendedName>
        <fullName evidence="1">F-box domain-containing protein</fullName>
    </recommendedName>
</protein>
<organism evidence="2 3">
    <name type="scientific">Caenorhabditis nigoni</name>
    <dbReference type="NCBI Taxonomy" id="1611254"/>
    <lineage>
        <taxon>Eukaryota</taxon>
        <taxon>Metazoa</taxon>
        <taxon>Ecdysozoa</taxon>
        <taxon>Nematoda</taxon>
        <taxon>Chromadorea</taxon>
        <taxon>Rhabditida</taxon>
        <taxon>Rhabditina</taxon>
        <taxon>Rhabditomorpha</taxon>
        <taxon>Rhabditoidea</taxon>
        <taxon>Rhabditidae</taxon>
        <taxon>Peloderinae</taxon>
        <taxon>Caenorhabditis</taxon>
    </lineage>
</organism>